<gene>
    <name evidence="17" type="ORF">CTRG_05246</name>
</gene>
<evidence type="ECO:0000256" key="11">
    <source>
        <dbReference type="ARBA" id="ARBA00061465"/>
    </source>
</evidence>
<dbReference type="PROSITE" id="PS00434">
    <property type="entry name" value="HSF_DOMAIN"/>
    <property type="match status" value="1"/>
</dbReference>
<evidence type="ECO:0000256" key="10">
    <source>
        <dbReference type="ARBA" id="ARBA00057149"/>
    </source>
</evidence>
<feature type="compositionally biased region" description="Low complexity" evidence="15">
    <location>
        <begin position="312"/>
        <end position="323"/>
    </location>
</feature>
<keyword evidence="3 13" id="KW-0597">Phosphoprotein</keyword>
<feature type="compositionally biased region" description="Polar residues" evidence="15">
    <location>
        <begin position="403"/>
        <end position="439"/>
    </location>
</feature>
<name>C5MGP2_CANTT</name>
<comment type="subcellular location">
    <subcellularLocation>
        <location evidence="1 12">Nucleus</location>
    </subcellularLocation>
</comment>
<dbReference type="VEuPathDB" id="FungiDB:CTRG_05246"/>
<dbReference type="PRINTS" id="PR00056">
    <property type="entry name" value="HSFDOMAIN"/>
</dbReference>
<dbReference type="EMBL" id="GG692402">
    <property type="protein sequence ID" value="EER30794.1"/>
    <property type="molecule type" value="Genomic_DNA"/>
</dbReference>
<evidence type="ECO:0000256" key="14">
    <source>
        <dbReference type="SAM" id="Coils"/>
    </source>
</evidence>
<dbReference type="FunFam" id="1.10.10.10:FF:000380">
    <property type="entry name" value="Transcription factor SKN7"/>
    <property type="match status" value="1"/>
</dbReference>
<dbReference type="GO" id="GO:1900101">
    <property type="term" value="P:regulation of endoplasmic reticulum unfolded protein response"/>
    <property type="evidence" value="ECO:0007669"/>
    <property type="project" value="EnsemblFungi"/>
</dbReference>
<evidence type="ECO:0000256" key="5">
    <source>
        <dbReference type="ARBA" id="ARBA00023015"/>
    </source>
</evidence>
<evidence type="ECO:0000256" key="7">
    <source>
        <dbReference type="ARBA" id="ARBA00023125"/>
    </source>
</evidence>
<reference evidence="17 18" key="1">
    <citation type="journal article" date="2009" name="Nature">
        <title>Evolution of pathogenicity and sexual reproduction in eight Candida genomes.</title>
        <authorList>
            <person name="Butler G."/>
            <person name="Rasmussen M.D."/>
            <person name="Lin M.F."/>
            <person name="Santos M.A."/>
            <person name="Sakthikumar S."/>
            <person name="Munro C.A."/>
            <person name="Rheinbay E."/>
            <person name="Grabherr M."/>
            <person name="Forche A."/>
            <person name="Reedy J.L."/>
            <person name="Agrafioti I."/>
            <person name="Arnaud M.B."/>
            <person name="Bates S."/>
            <person name="Brown A.J."/>
            <person name="Brunke S."/>
            <person name="Costanzo M.C."/>
            <person name="Fitzpatrick D.A."/>
            <person name="de Groot P.W."/>
            <person name="Harris D."/>
            <person name="Hoyer L.L."/>
            <person name="Hube B."/>
            <person name="Klis F.M."/>
            <person name="Kodira C."/>
            <person name="Lennard N."/>
            <person name="Logue M.E."/>
            <person name="Martin R."/>
            <person name="Neiman A.M."/>
            <person name="Nikolaou E."/>
            <person name="Quail M.A."/>
            <person name="Quinn J."/>
            <person name="Santos M.C."/>
            <person name="Schmitzberger F.F."/>
            <person name="Sherlock G."/>
            <person name="Shah P."/>
            <person name="Silverstein K.A."/>
            <person name="Skrzypek M.S."/>
            <person name="Soll D."/>
            <person name="Staggs R."/>
            <person name="Stansfield I."/>
            <person name="Stumpf M.P."/>
            <person name="Sudbery P.E."/>
            <person name="Srikantha T."/>
            <person name="Zeng Q."/>
            <person name="Berman J."/>
            <person name="Berriman M."/>
            <person name="Heitman J."/>
            <person name="Gow N.A."/>
            <person name="Lorenz M.C."/>
            <person name="Birren B.W."/>
            <person name="Kellis M."/>
            <person name="Cuomo C.A."/>
        </authorList>
    </citation>
    <scope>NUCLEOTIDE SEQUENCE [LARGE SCALE GENOMIC DNA]</scope>
    <source>
        <strain evidence="18">ATCC MYA-3404 / T1</strain>
    </source>
</reference>
<evidence type="ECO:0000256" key="9">
    <source>
        <dbReference type="ARBA" id="ARBA00023242"/>
    </source>
</evidence>
<dbReference type="GeneID" id="8299565"/>
<comment type="subunit">
    <text evidence="2">Homotrimer.</text>
</comment>
<dbReference type="GO" id="GO:0006368">
    <property type="term" value="P:transcription elongation by RNA polymerase II"/>
    <property type="evidence" value="ECO:0007669"/>
    <property type="project" value="EnsemblFungi"/>
</dbReference>
<dbReference type="AlphaFoldDB" id="C5MGP2"/>
<dbReference type="GO" id="GO:0000156">
    <property type="term" value="F:phosphorelay response regulator activity"/>
    <property type="evidence" value="ECO:0007669"/>
    <property type="project" value="EnsemblFungi"/>
</dbReference>
<evidence type="ECO:0000256" key="8">
    <source>
        <dbReference type="ARBA" id="ARBA00023163"/>
    </source>
</evidence>
<protein>
    <recommendedName>
        <fullName evidence="12">Transcription factor</fullName>
    </recommendedName>
</protein>
<evidence type="ECO:0000256" key="12">
    <source>
        <dbReference type="PIRNR" id="PIRNR002595"/>
    </source>
</evidence>
<comment type="similarity">
    <text evidence="11">Belongs to the SKN7 family.</text>
</comment>
<evidence type="ECO:0000256" key="13">
    <source>
        <dbReference type="PROSITE-ProRule" id="PRU00169"/>
    </source>
</evidence>
<feature type="domain" description="Response regulatory" evidence="16">
    <location>
        <begin position="450"/>
        <end position="564"/>
    </location>
</feature>
<keyword evidence="18" id="KW-1185">Reference proteome</keyword>
<feature type="coiled-coil region" evidence="14">
    <location>
        <begin position="162"/>
        <end position="196"/>
    </location>
</feature>
<dbReference type="InterPro" id="IPR036390">
    <property type="entry name" value="WH_DNA-bd_sf"/>
</dbReference>
<dbReference type="RefSeq" id="XP_002550948.1">
    <property type="nucleotide sequence ID" value="XM_002550902.1"/>
</dbReference>
<dbReference type="SMART" id="SM00415">
    <property type="entry name" value="HSF"/>
    <property type="match status" value="1"/>
</dbReference>
<feature type="region of interest" description="Disordered" evidence="15">
    <location>
        <begin position="286"/>
        <end position="439"/>
    </location>
</feature>
<dbReference type="KEGG" id="ctp:CTRG_05246"/>
<dbReference type="GO" id="GO:0008361">
    <property type="term" value="P:regulation of cell size"/>
    <property type="evidence" value="ECO:0007669"/>
    <property type="project" value="EnsemblFungi"/>
</dbReference>
<dbReference type="HOGENOM" id="CLU_008776_3_1_1"/>
<keyword evidence="7 12" id="KW-0238">DNA-binding</keyword>
<dbReference type="InterPro" id="IPR011006">
    <property type="entry name" value="CheY-like_superfamily"/>
</dbReference>
<dbReference type="eggNOG" id="KOG0519">
    <property type="taxonomic scope" value="Eukaryota"/>
</dbReference>
<evidence type="ECO:0000256" key="1">
    <source>
        <dbReference type="ARBA" id="ARBA00004123"/>
    </source>
</evidence>
<dbReference type="Proteomes" id="UP000002037">
    <property type="component" value="Unassembled WGS sequence"/>
</dbReference>
<dbReference type="InterPro" id="IPR001789">
    <property type="entry name" value="Sig_transdc_resp-reg_receiver"/>
</dbReference>
<dbReference type="Gene3D" id="3.40.50.2300">
    <property type="match status" value="1"/>
</dbReference>
<dbReference type="InterPro" id="IPR014402">
    <property type="entry name" value="Sig_transdc_resp-reg_Skn7"/>
</dbReference>
<evidence type="ECO:0000259" key="16">
    <source>
        <dbReference type="PROSITE" id="PS50110"/>
    </source>
</evidence>
<dbReference type="SUPFAM" id="SSF46785">
    <property type="entry name" value="Winged helix' DNA-binding domain"/>
    <property type="match status" value="1"/>
</dbReference>
<feature type="compositionally biased region" description="Polar residues" evidence="15">
    <location>
        <begin position="335"/>
        <end position="344"/>
    </location>
</feature>
<feature type="region of interest" description="Disordered" evidence="15">
    <location>
        <begin position="241"/>
        <end position="261"/>
    </location>
</feature>
<dbReference type="STRING" id="294747.C5MGP2"/>
<dbReference type="OrthoDB" id="424572at2759"/>
<keyword evidence="8 12" id="KW-0804">Transcription</keyword>
<dbReference type="GO" id="GO:0005829">
    <property type="term" value="C:cytosol"/>
    <property type="evidence" value="ECO:0007669"/>
    <property type="project" value="EnsemblFungi"/>
</dbReference>
<evidence type="ECO:0000256" key="15">
    <source>
        <dbReference type="SAM" id="MobiDB-lite"/>
    </source>
</evidence>
<dbReference type="GO" id="GO:0005634">
    <property type="term" value="C:nucleus"/>
    <property type="evidence" value="ECO:0007669"/>
    <property type="project" value="UniProtKB-SubCell"/>
</dbReference>
<dbReference type="PIRSF" id="PIRSF002595">
    <property type="entry name" value="RR_SKN7"/>
    <property type="match status" value="1"/>
</dbReference>
<organism evidence="17 18">
    <name type="scientific">Candida tropicalis (strain ATCC MYA-3404 / T1)</name>
    <name type="common">Yeast</name>
    <dbReference type="NCBI Taxonomy" id="294747"/>
    <lineage>
        <taxon>Eukaryota</taxon>
        <taxon>Fungi</taxon>
        <taxon>Dikarya</taxon>
        <taxon>Ascomycota</taxon>
        <taxon>Saccharomycotina</taxon>
        <taxon>Pichiomycetes</taxon>
        <taxon>Debaryomycetaceae</taxon>
        <taxon>Candida/Lodderomyces clade</taxon>
        <taxon>Candida</taxon>
    </lineage>
</organism>
<feature type="region of interest" description="Disordered" evidence="15">
    <location>
        <begin position="1"/>
        <end position="23"/>
    </location>
</feature>
<evidence type="ECO:0000313" key="17">
    <source>
        <dbReference type="EMBL" id="EER30794.1"/>
    </source>
</evidence>
<accession>C5MGP2</accession>
<dbReference type="GO" id="GO:0043565">
    <property type="term" value="F:sequence-specific DNA binding"/>
    <property type="evidence" value="ECO:0007669"/>
    <property type="project" value="InterPro"/>
</dbReference>
<comment type="function">
    <text evidence="10">Transcription factor that is part of a SLN1-YPD1-SKN7 two-component regulatory system, which controls gene expression in response to changes in the osmolarity of the extracellular environment. Under low osmotic conditions, phosphorylated and activated by the phosphorelay intermediate protein YPD1. Also activated in response to oxidative stress, independent on the two-component regulatory system. Regulates heat shock genes in response to oxidative stress and genes involved in cell wall integrity in response to osmotic changes.</text>
</comment>
<dbReference type="GO" id="GO:0003700">
    <property type="term" value="F:DNA-binding transcription factor activity"/>
    <property type="evidence" value="ECO:0007669"/>
    <property type="project" value="UniProtKB-UniRule"/>
</dbReference>
<feature type="compositionally biased region" description="Polar residues" evidence="15">
    <location>
        <begin position="252"/>
        <end position="261"/>
    </location>
</feature>
<dbReference type="GO" id="GO:1900445">
    <property type="term" value="P:positive regulation of filamentous growth of a population of unicellular organisms in response to biotic stimulus"/>
    <property type="evidence" value="ECO:0007669"/>
    <property type="project" value="UniProtKB-ARBA"/>
</dbReference>
<keyword evidence="4" id="KW-0902">Two-component regulatory system</keyword>
<keyword evidence="9 12" id="KW-0539">Nucleus</keyword>
<dbReference type="InterPro" id="IPR036388">
    <property type="entry name" value="WH-like_DNA-bd_sf"/>
</dbReference>
<feature type="compositionally biased region" description="Pro residues" evidence="15">
    <location>
        <begin position="362"/>
        <end position="374"/>
    </location>
</feature>
<evidence type="ECO:0000256" key="6">
    <source>
        <dbReference type="ARBA" id="ARBA00023054"/>
    </source>
</evidence>
<dbReference type="GO" id="GO:0000304">
    <property type="term" value="P:response to singlet oxygen"/>
    <property type="evidence" value="ECO:0007669"/>
    <property type="project" value="EnsemblFungi"/>
</dbReference>
<dbReference type="InterPro" id="IPR000232">
    <property type="entry name" value="HSF_DNA-bd"/>
</dbReference>
<dbReference type="GO" id="GO:0036180">
    <property type="term" value="P:filamentous growth of a population of unicellular organisms in response to biotic stimulus"/>
    <property type="evidence" value="ECO:0007669"/>
    <property type="project" value="UniProtKB-ARBA"/>
</dbReference>
<dbReference type="Gene3D" id="1.10.10.10">
    <property type="entry name" value="Winged helix-like DNA-binding domain superfamily/Winged helix DNA-binding domain"/>
    <property type="match status" value="1"/>
</dbReference>
<keyword evidence="6 14" id="KW-0175">Coiled coil</keyword>
<keyword evidence="5 12" id="KW-0805">Transcription regulation</keyword>
<feature type="compositionally biased region" description="Pro residues" evidence="15">
    <location>
        <begin position="324"/>
        <end position="333"/>
    </location>
</feature>
<dbReference type="SUPFAM" id="SSF52172">
    <property type="entry name" value="CheY-like"/>
    <property type="match status" value="1"/>
</dbReference>
<dbReference type="PANTHER" id="PTHR45339">
    <property type="entry name" value="HYBRID SIGNAL TRANSDUCTION HISTIDINE KINASE J"/>
    <property type="match status" value="1"/>
</dbReference>
<evidence type="ECO:0000256" key="3">
    <source>
        <dbReference type="ARBA" id="ARBA00022553"/>
    </source>
</evidence>
<dbReference type="Pfam" id="PF00447">
    <property type="entry name" value="HSF_DNA-bind"/>
    <property type="match status" value="1"/>
</dbReference>
<dbReference type="GO" id="GO:0034599">
    <property type="term" value="P:cellular response to oxidative stress"/>
    <property type="evidence" value="ECO:0007669"/>
    <property type="project" value="EnsemblFungi"/>
</dbReference>
<dbReference type="SMART" id="SM00448">
    <property type="entry name" value="REC"/>
    <property type="match status" value="1"/>
</dbReference>
<proteinExistence type="inferred from homology"/>
<feature type="modified residue" description="4-aspartylphosphate" evidence="13">
    <location>
        <position position="499"/>
    </location>
</feature>
<dbReference type="FunFam" id="3.40.50.2300:FF:000439">
    <property type="entry name" value="Transcription factor SKN7"/>
    <property type="match status" value="1"/>
</dbReference>
<dbReference type="PROSITE" id="PS50110">
    <property type="entry name" value="RESPONSE_REGULATORY"/>
    <property type="match status" value="1"/>
</dbReference>
<dbReference type="CDD" id="cd17546">
    <property type="entry name" value="REC_hyHK_CKI1_RcsC-like"/>
    <property type="match status" value="1"/>
</dbReference>
<evidence type="ECO:0000256" key="2">
    <source>
        <dbReference type="ARBA" id="ARBA00011233"/>
    </source>
</evidence>
<sequence length="587" mass="63470">MSSLQQPIPPNSTLATTASSNQSGSNDFVKKLFLMLQEDSYKEVVRWTASGDSFVVINTNEFTKDILPRHFKHSNFASFVRQLNKYDFHKVKIPNEAKATYPYGEDAWEFKHPDFRINDIEALENIKRKGPTGKKTAAGSTTPSAKAESSNNGAQAACNHNYTQLSASNNYLKEQVENLKKENNSLHQEVNLLDRKYKTVVENIVAVNTFNERYHRSISILINTLLQSGIKLPPLDFPPPAQLGPDSGLPTGLSSMSDTTLPSISQHLQSPLQHHTQLMNRSIRPITSPVGSVKPSPLVQHAVVHPPPPHQSGPQPTTGVSAAAPPPPPPGPIPLQSSVTTPGGSVNVPVAVPVSGPQTLGPLPPPPPPQPQTQPQPQTVAPPTTQPQPQPPQSSQGAPVVTPLSQQHAGSASNVPTISPKSPAISMSTSASPNTSAQINTTTVPNPKFHVLLVEDDNVCIQLCRKFLVKYGCSVTVVTDGLNAISTVEHTKYDLVLMDIVMPNLDGATATSVIRSFDTKTPIIAMTGNIGDNDLVTYLQNGMSDILAKPFTKDDLYAILAKHLLEPKELKQEDQEQQPGIKKPRLT</sequence>
<dbReference type="eggNOG" id="KOG0627">
    <property type="taxonomic scope" value="Eukaryota"/>
</dbReference>
<evidence type="ECO:0000313" key="18">
    <source>
        <dbReference type="Proteomes" id="UP000002037"/>
    </source>
</evidence>
<feature type="region of interest" description="Disordered" evidence="15">
    <location>
        <begin position="128"/>
        <end position="153"/>
    </location>
</feature>
<feature type="compositionally biased region" description="Polar residues" evidence="15">
    <location>
        <begin position="138"/>
        <end position="153"/>
    </location>
</feature>
<dbReference type="GO" id="GO:0006357">
    <property type="term" value="P:regulation of transcription by RNA polymerase II"/>
    <property type="evidence" value="ECO:0007669"/>
    <property type="project" value="UniProtKB-UniRule"/>
</dbReference>
<dbReference type="Pfam" id="PF00072">
    <property type="entry name" value="Response_reg"/>
    <property type="match status" value="1"/>
</dbReference>
<dbReference type="PANTHER" id="PTHR45339:SF1">
    <property type="entry name" value="HYBRID SIGNAL TRANSDUCTION HISTIDINE KINASE J"/>
    <property type="match status" value="1"/>
</dbReference>
<evidence type="ECO:0000256" key="4">
    <source>
        <dbReference type="ARBA" id="ARBA00023012"/>
    </source>
</evidence>